<feature type="domain" description="FAD dependent oxidoreductase" evidence="2">
    <location>
        <begin position="2"/>
        <end position="394"/>
    </location>
</feature>
<evidence type="ECO:0000256" key="1">
    <source>
        <dbReference type="ARBA" id="ARBA00023002"/>
    </source>
</evidence>
<dbReference type="PANTHER" id="PTHR13847">
    <property type="entry name" value="SARCOSINE DEHYDROGENASE-RELATED"/>
    <property type="match status" value="1"/>
</dbReference>
<dbReference type="AlphaFoldDB" id="A0A449D7K7"/>
<keyword evidence="1 3" id="KW-0560">Oxidoreductase</keyword>
<dbReference type="InterPro" id="IPR006076">
    <property type="entry name" value="FAD-dep_OxRdtase"/>
</dbReference>
<dbReference type="SUPFAM" id="SSF54373">
    <property type="entry name" value="FAD-linked reductases, C-terminal domain"/>
    <property type="match status" value="1"/>
</dbReference>
<name>A0A449D7K7_9MICO</name>
<dbReference type="InterPro" id="IPR036188">
    <property type="entry name" value="FAD/NAD-bd_sf"/>
</dbReference>
<dbReference type="RefSeq" id="WP_190246922.1">
    <property type="nucleotide sequence ID" value="NZ_CAACXN010000015.1"/>
</dbReference>
<evidence type="ECO:0000259" key="2">
    <source>
        <dbReference type="Pfam" id="PF01266"/>
    </source>
</evidence>
<evidence type="ECO:0000313" key="4">
    <source>
        <dbReference type="Proteomes" id="UP000386281"/>
    </source>
</evidence>
<dbReference type="GO" id="GO:0043799">
    <property type="term" value="F:glycine oxidase activity"/>
    <property type="evidence" value="ECO:0007669"/>
    <property type="project" value="UniProtKB-EC"/>
</dbReference>
<dbReference type="EC" id="1.4.3.19" evidence="3"/>
<dbReference type="Proteomes" id="UP000386281">
    <property type="component" value="Unassembled WGS sequence"/>
</dbReference>
<dbReference type="PANTHER" id="PTHR13847:SF289">
    <property type="entry name" value="GLYCINE OXIDASE"/>
    <property type="match status" value="1"/>
</dbReference>
<evidence type="ECO:0000313" key="3">
    <source>
        <dbReference type="EMBL" id="VEW13587.1"/>
    </source>
</evidence>
<dbReference type="GO" id="GO:0005737">
    <property type="term" value="C:cytoplasm"/>
    <property type="evidence" value="ECO:0007669"/>
    <property type="project" value="TreeGrafter"/>
</dbReference>
<dbReference type="Gene3D" id="3.30.9.10">
    <property type="entry name" value="D-Amino Acid Oxidase, subunit A, domain 2"/>
    <property type="match status" value="1"/>
</dbReference>
<reference evidence="3 4" key="1">
    <citation type="submission" date="2019-02" db="EMBL/GenBank/DDBJ databases">
        <authorList>
            <consortium name="Pathogen Informatics"/>
        </authorList>
    </citation>
    <scope>NUCLEOTIDE SEQUENCE [LARGE SCALE GENOMIC DNA]</scope>
    <source>
        <strain evidence="3 4">3012STDY7078520</strain>
    </source>
</reference>
<sequence>MKVVVVGGGVVGLSSAYELASRGCEVVLLEADRCGAGASHGNAAKVALAESAPVPGPGVLLQGIRWILRSDSPLAIRPSLAPGYLSFLLRMAMRCNARDFADGLDLHLRLGADANDLFDEYVRQGMDFEMHSRGVLLAFTTRERFDEHCASLPAFESAGYAPRLLQDDEVQEAEPALRDHLRYGLVFSADRQIEPDSLTAALRMSLASLGGIVREGVRVSGFVRGGDTVNAVVTTEAEVIRADAFVLAAGVPSAALAAKLGRRVPIRSGKGYSVDYSPAPIEPRTSLTLEDARVAVTPLDGMLRLAGTMEFGSTDDSVNAVRVEAIRRAAAEAFRDWEAPAGERVPWAGSRPMTPDGLPVIGRVAGTANAYLNSGHSMLGLTLAPGSARLLASLMTGSPAALPDNLIARVSPDRFSLTHR</sequence>
<accession>A0A449D7K7</accession>
<protein>
    <submittedName>
        <fullName evidence="3">Glycine oxidase</fullName>
        <ecNumber evidence="3">1.4.3.19</ecNumber>
    </submittedName>
</protein>
<gene>
    <name evidence="3" type="primary">thiO_2</name>
    <name evidence="3" type="ORF">NCTC12391_01824</name>
</gene>
<dbReference type="Gene3D" id="3.50.50.60">
    <property type="entry name" value="FAD/NAD(P)-binding domain"/>
    <property type="match status" value="2"/>
</dbReference>
<organism evidence="3 4">
    <name type="scientific">Brevibacterium casei</name>
    <dbReference type="NCBI Taxonomy" id="33889"/>
    <lineage>
        <taxon>Bacteria</taxon>
        <taxon>Bacillati</taxon>
        <taxon>Actinomycetota</taxon>
        <taxon>Actinomycetes</taxon>
        <taxon>Micrococcales</taxon>
        <taxon>Brevibacteriaceae</taxon>
        <taxon>Brevibacterium</taxon>
    </lineage>
</organism>
<dbReference type="SUPFAM" id="SSF51905">
    <property type="entry name" value="FAD/NAD(P)-binding domain"/>
    <property type="match status" value="1"/>
</dbReference>
<dbReference type="Pfam" id="PF01266">
    <property type="entry name" value="DAO"/>
    <property type="match status" value="1"/>
</dbReference>
<proteinExistence type="predicted"/>
<dbReference type="EMBL" id="CAACXN010000015">
    <property type="protein sequence ID" value="VEW13587.1"/>
    <property type="molecule type" value="Genomic_DNA"/>
</dbReference>